<reference evidence="3" key="2">
    <citation type="submission" date="2013-04" db="UniProtKB">
        <authorList>
            <consortium name="EnsemblPlants"/>
        </authorList>
    </citation>
    <scope>IDENTIFICATION</scope>
</reference>
<dbReference type="PANTHER" id="PTHR33026:SF7">
    <property type="entry name" value="OS03G0100275 PROTEIN"/>
    <property type="match status" value="1"/>
</dbReference>
<dbReference type="STRING" id="4533.J3LXN9"/>
<dbReference type="AlphaFoldDB" id="J3LXN9"/>
<dbReference type="Pfam" id="PF04195">
    <property type="entry name" value="Transposase_28"/>
    <property type="match status" value="1"/>
</dbReference>
<feature type="compositionally biased region" description="Basic and acidic residues" evidence="1">
    <location>
        <begin position="886"/>
        <end position="903"/>
    </location>
</feature>
<dbReference type="HOGENOM" id="CLU_313848_0_0_1"/>
<feature type="compositionally biased region" description="Acidic residues" evidence="1">
    <location>
        <begin position="768"/>
        <end position="780"/>
    </location>
</feature>
<feature type="region of interest" description="Disordered" evidence="1">
    <location>
        <begin position="132"/>
        <end position="171"/>
    </location>
</feature>
<dbReference type="EnsemblPlants" id="OB04G19140.1">
    <property type="protein sequence ID" value="OB04G19140.1"/>
    <property type="gene ID" value="OB04G19140"/>
</dbReference>
<accession>J3LXN9</accession>
<evidence type="ECO:0000256" key="1">
    <source>
        <dbReference type="SAM" id="MobiDB-lite"/>
    </source>
</evidence>
<evidence type="ECO:0000313" key="3">
    <source>
        <dbReference type="EnsemblPlants" id="OB04G19140.1"/>
    </source>
</evidence>
<dbReference type="Proteomes" id="UP000006038">
    <property type="component" value="Chromosome 4"/>
</dbReference>
<feature type="region of interest" description="Disordered" evidence="1">
    <location>
        <begin position="849"/>
        <end position="933"/>
    </location>
</feature>
<sequence length="933" mass="102891">MLYGNHDTLSFEDVKSNLLSKEKFDSRDGNSTRGFGSPADTRSYSTLPFWGQFVTIAVFVPKNPPPTPCSTGRSSATDAFIRIAVLFHPINQCFLEACFAMKVTGIMPERVKRTRFADLQNECDVVLPKTVDSRGYSSSKGSGEDGHRNTKRRHRSSSSGGFETSDDVSTPSPYIFSQPPFLLWERCPCEFVWYSADMKRGNLTWCSATIAFEACCVLSIMHHEKLEIDVVSLASMSLSRFEKPGGKDISIPSGKVLRLVHDSITQELGVPSTSRIAAKQLIQAIKSRPDDPEAVCFFIMVMMSKILLPTTDFYVPKSDVWVASDLEMVASIDWSMVVFQAIRDKVLYVDNLLPPQDIGMDLTFTPHIHMYTKDIVEQLLAADCESGGEGAPTFGNLPLLPIDTTCYAIKPSGSGAVPASELIRAPSYKFPNMSYIIGPHLETLPDMHRVGLLQSIQEYDKQAKECAVEIKQFMIVVDKHHLLCQRVIDAIQNCRSRQAQPGSPHSGGPCAPDEFTGTEILVVGHISPIEEHPEQEEVQQGGQEQQHQNKHYDQQQYGEEHEMHAQQVEGMFRSCCFKVEVWRSIYFAKIAVFVYNCETFLGIPPHFNLFRHLFAVKPQPNRSHPSVVGGTGILLREGSKKAWLSLPMKTSLKGWHAAWFYCSNLANSLLPYVGHAPVAQEAWSSLPTTEEMPQVNSLLNLIENLKTAGLTGIWVTRHFIRCRIQPLKDRVRTATSSCPTASRASPMLKRGSEASADEPAAKRMAFDPDTELAEAPEDNDAPTPTHSPSPPLQRHLRRPAFNTGPRVLSRKSSNIDPTAPTGFEDVQPPGPSAAIVPVALSAAPVPAADPVTGPATEASLTIVPGPGHHPGPDRRAGNCRSAPSHKLHEAECRGVRPIGHDNDLGGARAEGPRRPRRSGQGQPVRRLQGHRED</sequence>
<protein>
    <recommendedName>
        <fullName evidence="2">Transposase (putative) gypsy type domain-containing protein</fullName>
    </recommendedName>
</protein>
<name>J3LXN9_ORYBR</name>
<feature type="region of interest" description="Disordered" evidence="1">
    <location>
        <begin position="533"/>
        <end position="556"/>
    </location>
</feature>
<feature type="compositionally biased region" description="Polar residues" evidence="1">
    <location>
        <begin position="157"/>
        <end position="171"/>
    </location>
</feature>
<proteinExistence type="predicted"/>
<dbReference type="Gramene" id="OB04G19140.1">
    <property type="protein sequence ID" value="OB04G19140.1"/>
    <property type="gene ID" value="OB04G19140"/>
</dbReference>
<dbReference type="InterPro" id="IPR007321">
    <property type="entry name" value="Transposase_28"/>
</dbReference>
<feature type="compositionally biased region" description="Polar residues" evidence="1">
    <location>
        <begin position="733"/>
        <end position="743"/>
    </location>
</feature>
<keyword evidence="4" id="KW-1185">Reference proteome</keyword>
<feature type="domain" description="Transposase (putative) gypsy type" evidence="2">
    <location>
        <begin position="589"/>
        <end position="617"/>
    </location>
</feature>
<evidence type="ECO:0000259" key="2">
    <source>
        <dbReference type="Pfam" id="PF04195"/>
    </source>
</evidence>
<reference evidence="3" key="1">
    <citation type="journal article" date="2013" name="Nat. Commun.">
        <title>Whole-genome sequencing of Oryza brachyantha reveals mechanisms underlying Oryza genome evolution.</title>
        <authorList>
            <person name="Chen J."/>
            <person name="Huang Q."/>
            <person name="Gao D."/>
            <person name="Wang J."/>
            <person name="Lang Y."/>
            <person name="Liu T."/>
            <person name="Li B."/>
            <person name="Bai Z."/>
            <person name="Luis Goicoechea J."/>
            <person name="Liang C."/>
            <person name="Chen C."/>
            <person name="Zhang W."/>
            <person name="Sun S."/>
            <person name="Liao Y."/>
            <person name="Zhang X."/>
            <person name="Yang L."/>
            <person name="Song C."/>
            <person name="Wang M."/>
            <person name="Shi J."/>
            <person name="Liu G."/>
            <person name="Liu J."/>
            <person name="Zhou H."/>
            <person name="Zhou W."/>
            <person name="Yu Q."/>
            <person name="An N."/>
            <person name="Chen Y."/>
            <person name="Cai Q."/>
            <person name="Wang B."/>
            <person name="Liu B."/>
            <person name="Min J."/>
            <person name="Huang Y."/>
            <person name="Wu H."/>
            <person name="Li Z."/>
            <person name="Zhang Y."/>
            <person name="Yin Y."/>
            <person name="Song W."/>
            <person name="Jiang J."/>
            <person name="Jackson S.A."/>
            <person name="Wing R.A."/>
            <person name="Wang J."/>
            <person name="Chen M."/>
        </authorList>
    </citation>
    <scope>NUCLEOTIDE SEQUENCE [LARGE SCALE GENOMIC DNA]</scope>
    <source>
        <strain evidence="3">cv. IRGC 101232</strain>
    </source>
</reference>
<feature type="region of interest" description="Disordered" evidence="1">
    <location>
        <begin position="731"/>
        <end position="830"/>
    </location>
</feature>
<dbReference type="PANTHER" id="PTHR33026">
    <property type="entry name" value="OS06G0360600 PROTEIN"/>
    <property type="match status" value="1"/>
</dbReference>
<evidence type="ECO:0000313" key="4">
    <source>
        <dbReference type="Proteomes" id="UP000006038"/>
    </source>
</evidence>
<organism evidence="3">
    <name type="scientific">Oryza brachyantha</name>
    <name type="common">malo sina</name>
    <dbReference type="NCBI Taxonomy" id="4533"/>
    <lineage>
        <taxon>Eukaryota</taxon>
        <taxon>Viridiplantae</taxon>
        <taxon>Streptophyta</taxon>
        <taxon>Embryophyta</taxon>
        <taxon>Tracheophyta</taxon>
        <taxon>Spermatophyta</taxon>
        <taxon>Magnoliopsida</taxon>
        <taxon>Liliopsida</taxon>
        <taxon>Poales</taxon>
        <taxon>Poaceae</taxon>
        <taxon>BOP clade</taxon>
        <taxon>Oryzoideae</taxon>
        <taxon>Oryzeae</taxon>
        <taxon>Oryzinae</taxon>
        <taxon>Oryza</taxon>
    </lineage>
</organism>